<keyword evidence="2" id="KW-1133">Transmembrane helix</keyword>
<protein>
    <submittedName>
        <fullName evidence="3">Uncharacterized protein</fullName>
    </submittedName>
</protein>
<evidence type="ECO:0000313" key="6">
    <source>
        <dbReference type="Proteomes" id="UP000594979"/>
    </source>
</evidence>
<organism evidence="3 5">
    <name type="scientific">Brevibacterium casei</name>
    <dbReference type="NCBI Taxonomy" id="33889"/>
    <lineage>
        <taxon>Bacteria</taxon>
        <taxon>Bacillati</taxon>
        <taxon>Actinomycetota</taxon>
        <taxon>Actinomycetes</taxon>
        <taxon>Micrococcales</taxon>
        <taxon>Brevibacteriaceae</taxon>
        <taxon>Brevibacterium</taxon>
    </lineage>
</organism>
<dbReference type="EMBL" id="NCWY01000003">
    <property type="protein sequence ID" value="PAK96646.1"/>
    <property type="molecule type" value="Genomic_DNA"/>
</dbReference>
<dbReference type="Proteomes" id="UP000216867">
    <property type="component" value="Unassembled WGS sequence"/>
</dbReference>
<feature type="region of interest" description="Disordered" evidence="1">
    <location>
        <begin position="334"/>
        <end position="366"/>
    </location>
</feature>
<name>A0A269ZI14_9MICO</name>
<evidence type="ECO:0000313" key="3">
    <source>
        <dbReference type="EMBL" id="PAK96646.1"/>
    </source>
</evidence>
<dbReference type="AlphaFoldDB" id="A0A269ZI14"/>
<evidence type="ECO:0000313" key="4">
    <source>
        <dbReference type="EMBL" id="QPS32798.1"/>
    </source>
</evidence>
<keyword evidence="2" id="KW-0812">Transmembrane</keyword>
<dbReference type="Proteomes" id="UP000594979">
    <property type="component" value="Chromosome"/>
</dbReference>
<gene>
    <name evidence="3" type="ORF">B8X04_04870</name>
    <name evidence="4" type="ORF">I6G59_12485</name>
</gene>
<keyword evidence="2" id="KW-0472">Membrane</keyword>
<feature type="transmembrane region" description="Helical" evidence="2">
    <location>
        <begin position="313"/>
        <end position="331"/>
    </location>
</feature>
<dbReference type="RefSeq" id="WP_095375597.1">
    <property type="nucleotide sequence ID" value="NZ_CP065682.1"/>
</dbReference>
<feature type="compositionally biased region" description="Low complexity" evidence="1">
    <location>
        <begin position="257"/>
        <end position="270"/>
    </location>
</feature>
<sequence>MTWHYETTIAEVVHRLRDDTGESVWGVENRGFDADHDAALGTESVLLPTGETEVLLVDPLPGGFVLDAVRAVHGLTEAEIHTLLRGCFAELAAVGDQASRLGLDCFALDAEGRPRLIPGVRHRLETSVRRAIGELVYHAAYGSPWSEALLPVDVALAERSAQLRALVADLLDDDPVPPSGGEAGVAAAVAEVSAQLGTLPAPVPLPLVPASRDLDPAQAITARLRAAPARVATSQGGAADRPGPGDVGARPGERSGRLGAAAALRAAAASHARRSRSRRGERTRRSGRPPRRPESTRSSWWTRLRMRGGPVRWGIAASIVVAVLGGLLVAWSTAETPPPGPEQAAAQRPPAGSGDGAGDEDPTDEDVIDRLGDLCAERARALGAGDGDALAALTVPGSSAAAADELIDLSAYAGGTYTVTVEDVTVVERTDTGIRVAARMTTSAEIGGQEERFEAEDVVFTLTEHEGAWRIAEVAEV</sequence>
<proteinExistence type="predicted"/>
<feature type="region of interest" description="Disordered" evidence="1">
    <location>
        <begin position="226"/>
        <end position="297"/>
    </location>
</feature>
<feature type="compositionally biased region" description="Acidic residues" evidence="1">
    <location>
        <begin position="357"/>
        <end position="366"/>
    </location>
</feature>
<dbReference type="KEGG" id="bcau:I6G59_12485"/>
<evidence type="ECO:0000313" key="5">
    <source>
        <dbReference type="Proteomes" id="UP000216867"/>
    </source>
</evidence>
<dbReference type="EMBL" id="CP065682">
    <property type="protein sequence ID" value="QPS32798.1"/>
    <property type="molecule type" value="Genomic_DNA"/>
</dbReference>
<evidence type="ECO:0000256" key="1">
    <source>
        <dbReference type="SAM" id="MobiDB-lite"/>
    </source>
</evidence>
<accession>A0A269ZI14</accession>
<evidence type="ECO:0000256" key="2">
    <source>
        <dbReference type="SAM" id="Phobius"/>
    </source>
</evidence>
<reference evidence="3 5" key="1">
    <citation type="submission" date="2017-04" db="EMBL/GenBank/DDBJ databases">
        <title>Kefir bacterial isolates.</title>
        <authorList>
            <person name="Kim Y."/>
            <person name="Blasche S."/>
            <person name="Patil K.R."/>
        </authorList>
    </citation>
    <scope>NUCLEOTIDE SEQUENCE [LARGE SCALE GENOMIC DNA]</scope>
    <source>
        <strain evidence="3 5">OG2</strain>
    </source>
</reference>
<reference evidence="4 6" key="2">
    <citation type="submission" date="2020-12" db="EMBL/GenBank/DDBJ databases">
        <title>FDA dAtabase for Regulatory Grade micrObial Sequences (FDA-ARGOS): Supporting development and validation of Infectious Disease Dx tests.</title>
        <authorList>
            <person name="Sproer C."/>
            <person name="Gronow S."/>
            <person name="Severitt S."/>
            <person name="Schroder I."/>
            <person name="Tallon L."/>
            <person name="Sadzewicz L."/>
            <person name="Zhao X."/>
            <person name="Boylan J."/>
            <person name="Ott S."/>
            <person name="Bowen H."/>
            <person name="Vavikolanu K."/>
            <person name="Mehta A."/>
            <person name="Aluvathingal J."/>
            <person name="Nadendla S."/>
            <person name="Lowell S."/>
            <person name="Myers T."/>
            <person name="Yan Y."/>
            <person name="Sichtig H."/>
        </authorList>
    </citation>
    <scope>NUCLEOTIDE SEQUENCE [LARGE SCALE GENOMIC DNA]</scope>
    <source>
        <strain evidence="4 6">FDAARGOS_902</strain>
    </source>
</reference>